<name>A0ABW3S3Q1_9BACL</name>
<keyword evidence="1" id="KW-0472">Membrane</keyword>
<evidence type="ECO:0000313" key="2">
    <source>
        <dbReference type="EMBL" id="MFD1179204.1"/>
    </source>
</evidence>
<evidence type="ECO:0000256" key="1">
    <source>
        <dbReference type="SAM" id="Phobius"/>
    </source>
</evidence>
<protein>
    <submittedName>
        <fullName evidence="2">Uncharacterized protein</fullName>
    </submittedName>
</protein>
<accession>A0ABW3S3Q1</accession>
<keyword evidence="1" id="KW-1133">Transmembrane helix</keyword>
<keyword evidence="3" id="KW-1185">Reference proteome</keyword>
<organism evidence="2 3">
    <name type="scientific">Paenibacillus puldeungensis</name>
    <dbReference type="NCBI Taxonomy" id="696536"/>
    <lineage>
        <taxon>Bacteria</taxon>
        <taxon>Bacillati</taxon>
        <taxon>Bacillota</taxon>
        <taxon>Bacilli</taxon>
        <taxon>Bacillales</taxon>
        <taxon>Paenibacillaceae</taxon>
        <taxon>Paenibacillus</taxon>
    </lineage>
</organism>
<feature type="transmembrane region" description="Helical" evidence="1">
    <location>
        <begin position="73"/>
        <end position="94"/>
    </location>
</feature>
<comment type="caution">
    <text evidence="2">The sequence shown here is derived from an EMBL/GenBank/DDBJ whole genome shotgun (WGS) entry which is preliminary data.</text>
</comment>
<dbReference type="EMBL" id="JBHTLM010000026">
    <property type="protein sequence ID" value="MFD1179204.1"/>
    <property type="molecule type" value="Genomic_DNA"/>
</dbReference>
<dbReference type="Proteomes" id="UP001597262">
    <property type="component" value="Unassembled WGS sequence"/>
</dbReference>
<sequence length="167" mass="18286">MIKAIVSLVDGLPLADENAQLEITFDDYFLMITEHKMQGFKKVVVNMFKIPLENIVDTVITTQREIVDKQKSVIGRGIVGGVIFGGAGLILGGMSGIGSKKKTQISDVYIVSYVSSAGEVKNIIFSMPPMMVSVTKKFDKEFKSRIVTIPKSEAVRRVLSASKETVL</sequence>
<dbReference type="RefSeq" id="WP_379321630.1">
    <property type="nucleotide sequence ID" value="NZ_JBHTLM010000026.1"/>
</dbReference>
<proteinExistence type="predicted"/>
<keyword evidence="1" id="KW-0812">Transmembrane</keyword>
<gene>
    <name evidence="2" type="ORF">ACFQ3W_23325</name>
</gene>
<evidence type="ECO:0000313" key="3">
    <source>
        <dbReference type="Proteomes" id="UP001597262"/>
    </source>
</evidence>
<reference evidence="3" key="1">
    <citation type="journal article" date="2019" name="Int. J. Syst. Evol. Microbiol.">
        <title>The Global Catalogue of Microorganisms (GCM) 10K type strain sequencing project: providing services to taxonomists for standard genome sequencing and annotation.</title>
        <authorList>
            <consortium name="The Broad Institute Genomics Platform"/>
            <consortium name="The Broad Institute Genome Sequencing Center for Infectious Disease"/>
            <person name="Wu L."/>
            <person name="Ma J."/>
        </authorList>
    </citation>
    <scope>NUCLEOTIDE SEQUENCE [LARGE SCALE GENOMIC DNA]</scope>
    <source>
        <strain evidence="3">CCUG 59189</strain>
    </source>
</reference>